<sequence length="290" mass="32434">MADEYEKMMKEMQKKMMEQMGIAMPEGFEDAYAEQAMAQQAAAAQMTGMSPDALAALMSEAMGEMNFDFEADAEEDDSDLIAFIEANPVPAEFDRLLPIGAFLIGTWGEPYETLAITSSSEEVAYALENGWGIESREEGLEMLESLMKGRHANSFKGRHEAMKAGRFDEVDGEDVEDYNLSVEGITEALSLPKNLVDNCTTLLAWDLERVGYLARLFVKIGYISEEEAWDWIQKAAAETKNTFNSWEEYIVSLLLGRGFAMGVAPEPYMVALDLLTDRRDFLESRPISNL</sequence>
<evidence type="ECO:0000313" key="3">
    <source>
        <dbReference type="Proteomes" id="UP000294855"/>
    </source>
</evidence>
<feature type="domain" description="DUF1266" evidence="1">
    <location>
        <begin position="127"/>
        <end position="264"/>
    </location>
</feature>
<dbReference type="EMBL" id="SNYS01000005">
    <property type="protein sequence ID" value="TDQ71215.1"/>
    <property type="molecule type" value="Genomic_DNA"/>
</dbReference>
<comment type="caution">
    <text evidence="2">The sequence shown here is derived from an EMBL/GenBank/DDBJ whole genome shotgun (WGS) entry which is preliminary data.</text>
</comment>
<name>A0A484F7X1_9EURY</name>
<dbReference type="OrthoDB" id="385726at2157"/>
<gene>
    <name evidence="2" type="ORF">C7391_0320</name>
</gene>
<evidence type="ECO:0000259" key="1">
    <source>
        <dbReference type="Pfam" id="PF06889"/>
    </source>
</evidence>
<evidence type="ECO:0000313" key="2">
    <source>
        <dbReference type="EMBL" id="TDQ71215.1"/>
    </source>
</evidence>
<dbReference type="Proteomes" id="UP000294855">
    <property type="component" value="Unassembled WGS sequence"/>
</dbReference>
<proteinExistence type="predicted"/>
<accession>A0A484F7X1</accession>
<dbReference type="Pfam" id="PF06889">
    <property type="entry name" value="DUF1266"/>
    <property type="match status" value="1"/>
</dbReference>
<protein>
    <submittedName>
        <fullName evidence="2">Uncharacterized protein DUF1266</fullName>
    </submittedName>
</protein>
<organism evidence="2 3">
    <name type="scientific">Methanimicrococcus blatticola</name>
    <dbReference type="NCBI Taxonomy" id="91560"/>
    <lineage>
        <taxon>Archaea</taxon>
        <taxon>Methanobacteriati</taxon>
        <taxon>Methanobacteriota</taxon>
        <taxon>Stenosarchaea group</taxon>
        <taxon>Methanomicrobia</taxon>
        <taxon>Methanosarcinales</taxon>
        <taxon>Methanosarcinaceae</taxon>
        <taxon>Methanimicrococcus</taxon>
    </lineage>
</organism>
<reference evidence="2 3" key="1">
    <citation type="submission" date="2019-03" db="EMBL/GenBank/DDBJ databases">
        <title>Genomic Encyclopedia of Type Strains, Phase IV (KMG-IV): sequencing the most valuable type-strain genomes for metagenomic binning, comparative biology and taxonomic classification.</title>
        <authorList>
            <person name="Goeker M."/>
        </authorList>
    </citation>
    <scope>NUCLEOTIDE SEQUENCE [LARGE SCALE GENOMIC DNA]</scope>
    <source>
        <strain evidence="2 3">DSM 13328</strain>
    </source>
</reference>
<keyword evidence="3" id="KW-1185">Reference proteome</keyword>
<dbReference type="AlphaFoldDB" id="A0A484F7X1"/>
<dbReference type="RefSeq" id="WP_133516789.1">
    <property type="nucleotide sequence ID" value="NZ_JAHDUW010000001.1"/>
</dbReference>
<dbReference type="InterPro" id="IPR009677">
    <property type="entry name" value="DUF1266"/>
</dbReference>